<dbReference type="AlphaFoldDB" id="A0A4Y2VL96"/>
<gene>
    <name evidence="3" type="ORF">AVEN_60783_1</name>
    <name evidence="2" type="ORF">AVEN_96327_1</name>
</gene>
<evidence type="ECO:0000256" key="1">
    <source>
        <dbReference type="SAM" id="MobiDB-lite"/>
    </source>
</evidence>
<dbReference type="EMBL" id="BGPR01047410">
    <property type="protein sequence ID" value="GBO24440.1"/>
    <property type="molecule type" value="Genomic_DNA"/>
</dbReference>
<sequence length="96" mass="10440">MNGQAATKTVGQCGPLIIAHITSGSCNFPSDTTRHREGKTRPHILIPDDGEKNAVQSEIQMVAHATTPRQRYMGVHQCKVMAVVRCASYGSTLQFT</sequence>
<organism evidence="3 4">
    <name type="scientific">Araneus ventricosus</name>
    <name type="common">Orbweaver spider</name>
    <name type="synonym">Epeira ventricosa</name>
    <dbReference type="NCBI Taxonomy" id="182803"/>
    <lineage>
        <taxon>Eukaryota</taxon>
        <taxon>Metazoa</taxon>
        <taxon>Ecdysozoa</taxon>
        <taxon>Arthropoda</taxon>
        <taxon>Chelicerata</taxon>
        <taxon>Arachnida</taxon>
        <taxon>Araneae</taxon>
        <taxon>Araneomorphae</taxon>
        <taxon>Entelegynae</taxon>
        <taxon>Araneoidea</taxon>
        <taxon>Araneidae</taxon>
        <taxon>Araneus</taxon>
    </lineage>
</organism>
<keyword evidence="4" id="KW-1185">Reference proteome</keyword>
<dbReference type="EMBL" id="BGPR01047407">
    <property type="protein sequence ID" value="GBO24437.1"/>
    <property type="molecule type" value="Genomic_DNA"/>
</dbReference>
<evidence type="ECO:0000313" key="4">
    <source>
        <dbReference type="Proteomes" id="UP000499080"/>
    </source>
</evidence>
<feature type="region of interest" description="Disordered" evidence="1">
    <location>
        <begin position="29"/>
        <end position="48"/>
    </location>
</feature>
<dbReference type="Proteomes" id="UP000499080">
    <property type="component" value="Unassembled WGS sequence"/>
</dbReference>
<proteinExistence type="predicted"/>
<accession>A0A4Y2VL96</accession>
<reference evidence="3 4" key="1">
    <citation type="journal article" date="2019" name="Sci. Rep.">
        <title>Orb-weaving spider Araneus ventricosus genome elucidates the spidroin gene catalogue.</title>
        <authorList>
            <person name="Kono N."/>
            <person name="Nakamura H."/>
            <person name="Ohtoshi R."/>
            <person name="Moran D.A.P."/>
            <person name="Shinohara A."/>
            <person name="Yoshida Y."/>
            <person name="Fujiwara M."/>
            <person name="Mori M."/>
            <person name="Tomita M."/>
            <person name="Arakawa K."/>
        </authorList>
    </citation>
    <scope>NUCLEOTIDE SEQUENCE [LARGE SCALE GENOMIC DNA]</scope>
</reference>
<evidence type="ECO:0000313" key="3">
    <source>
        <dbReference type="EMBL" id="GBO24440.1"/>
    </source>
</evidence>
<comment type="caution">
    <text evidence="3">The sequence shown here is derived from an EMBL/GenBank/DDBJ whole genome shotgun (WGS) entry which is preliminary data.</text>
</comment>
<evidence type="ECO:0000313" key="2">
    <source>
        <dbReference type="EMBL" id="GBO24437.1"/>
    </source>
</evidence>
<name>A0A4Y2VL96_ARAVE</name>
<protein>
    <submittedName>
        <fullName evidence="3">Uncharacterized protein</fullName>
    </submittedName>
</protein>